<dbReference type="EMBL" id="CP009525">
    <property type="protein sequence ID" value="AKB49270.1"/>
    <property type="molecule type" value="Genomic_DNA"/>
</dbReference>
<keyword evidence="1" id="KW-0472">Membrane</keyword>
<evidence type="ECO:0000313" key="2">
    <source>
        <dbReference type="EMBL" id="AKB49270.1"/>
    </source>
</evidence>
<dbReference type="PATRIC" id="fig|1434109.4.peg.4863"/>
<geneLocation type="plasmid" evidence="2">
    <name>unnamed</name>
</geneLocation>
<dbReference type="HOGENOM" id="CLU_176004_1_0_2"/>
<evidence type="ECO:0000313" key="3">
    <source>
        <dbReference type="Proteomes" id="UP000033038"/>
    </source>
</evidence>
<accession>A0A0E3QFR0</accession>
<keyword evidence="1" id="KW-1133">Transmembrane helix</keyword>
<reference evidence="2 3" key="1">
    <citation type="submission" date="2014-07" db="EMBL/GenBank/DDBJ databases">
        <title>Methanogenic archaea and the global carbon cycle.</title>
        <authorList>
            <person name="Henriksen J.R."/>
            <person name="Luke J."/>
            <person name="Reinhart S."/>
            <person name="Benedict M.N."/>
            <person name="Youngblut N.D."/>
            <person name="Metcalf M.E."/>
            <person name="Whitaker R.J."/>
            <person name="Metcalf W.W."/>
        </authorList>
    </citation>
    <scope>NUCLEOTIDE SEQUENCE [LARGE SCALE GENOMIC DNA]</scope>
    <source>
        <strain evidence="2 3">Wiesmoor</strain>
        <plasmid evidence="3">Plasmid</plasmid>
    </source>
</reference>
<sequence>MLTTILSHNTIYSDVVYSGVKSATTTIGIPQYWIVVIIGLLILLSLMEILVATEKWNRNINCSFNIAIIPLTFSFIGIIIFKIMEFI</sequence>
<dbReference type="AlphaFoldDB" id="A0A0E3QFR0"/>
<keyword evidence="2" id="KW-0614">Plasmid</keyword>
<organism evidence="2 3">
    <name type="scientific">Methanosarcina barkeri str. Wiesmoor</name>
    <dbReference type="NCBI Taxonomy" id="1434109"/>
    <lineage>
        <taxon>Archaea</taxon>
        <taxon>Methanobacteriati</taxon>
        <taxon>Methanobacteriota</taxon>
        <taxon>Stenosarchaea group</taxon>
        <taxon>Methanomicrobia</taxon>
        <taxon>Methanosarcinales</taxon>
        <taxon>Methanosarcinaceae</taxon>
        <taxon>Methanosarcina</taxon>
    </lineage>
</organism>
<feature type="transmembrane region" description="Helical" evidence="1">
    <location>
        <begin position="64"/>
        <end position="84"/>
    </location>
</feature>
<evidence type="ECO:0000256" key="1">
    <source>
        <dbReference type="SAM" id="Phobius"/>
    </source>
</evidence>
<feature type="transmembrane region" description="Helical" evidence="1">
    <location>
        <begin position="32"/>
        <end position="52"/>
    </location>
</feature>
<dbReference type="KEGG" id="mbw:MSBRW_0017"/>
<protein>
    <submittedName>
        <fullName evidence="2">Uncharacterized protein</fullName>
    </submittedName>
</protein>
<keyword evidence="1" id="KW-0812">Transmembrane</keyword>
<dbReference type="Proteomes" id="UP000033038">
    <property type="component" value="Plasmid unnamed"/>
</dbReference>
<proteinExistence type="predicted"/>
<name>A0A0E3QFR0_METBA</name>
<gene>
    <name evidence="2" type="ORF">MSBRW_0017</name>
</gene>